<organism evidence="1 2">
    <name type="scientific">Paraburkholderia susongensis</name>
    <dbReference type="NCBI Taxonomy" id="1515439"/>
    <lineage>
        <taxon>Bacteria</taxon>
        <taxon>Pseudomonadati</taxon>
        <taxon>Pseudomonadota</taxon>
        <taxon>Betaproteobacteria</taxon>
        <taxon>Burkholderiales</taxon>
        <taxon>Burkholderiaceae</taxon>
        <taxon>Paraburkholderia</taxon>
    </lineage>
</organism>
<keyword evidence="2" id="KW-1185">Reference proteome</keyword>
<dbReference type="Gene3D" id="3.20.20.10">
    <property type="entry name" value="Alanine racemase"/>
    <property type="match status" value="1"/>
</dbReference>
<dbReference type="InterPro" id="IPR029066">
    <property type="entry name" value="PLP-binding_barrel"/>
</dbReference>
<accession>A0A1X7L5T6</accession>
<dbReference type="STRING" id="1515439.SAMN06265784_10517"/>
<evidence type="ECO:0000313" key="2">
    <source>
        <dbReference type="Proteomes" id="UP000193228"/>
    </source>
</evidence>
<dbReference type="AlphaFoldDB" id="A0A1X7L5T6"/>
<dbReference type="EMBL" id="FXAT01000005">
    <property type="protein sequence ID" value="SMG48723.1"/>
    <property type="molecule type" value="Genomic_DNA"/>
</dbReference>
<sequence length="48" mass="5713">MNREMSFDTTQADTLQTLDTPCLLLDEVRMERNIKRLHAHLNSLRVER</sequence>
<name>A0A1X7L5T6_9BURK</name>
<dbReference type="RefSeq" id="WP_167387495.1">
    <property type="nucleotide sequence ID" value="NZ_FXAT01000005.1"/>
</dbReference>
<gene>
    <name evidence="1" type="ORF">SAMN06265784_10517</name>
</gene>
<proteinExistence type="predicted"/>
<protein>
    <submittedName>
        <fullName evidence="1">Uncharacterized protein</fullName>
    </submittedName>
</protein>
<dbReference type="Proteomes" id="UP000193228">
    <property type="component" value="Unassembled WGS sequence"/>
</dbReference>
<reference evidence="2" key="1">
    <citation type="submission" date="2017-04" db="EMBL/GenBank/DDBJ databases">
        <authorList>
            <person name="Varghese N."/>
            <person name="Submissions S."/>
        </authorList>
    </citation>
    <scope>NUCLEOTIDE SEQUENCE [LARGE SCALE GENOMIC DNA]</scope>
    <source>
        <strain evidence="2">LMG 29540</strain>
    </source>
</reference>
<evidence type="ECO:0000313" key="1">
    <source>
        <dbReference type="EMBL" id="SMG48723.1"/>
    </source>
</evidence>